<feature type="compositionally biased region" description="Low complexity" evidence="1">
    <location>
        <begin position="90"/>
        <end position="120"/>
    </location>
</feature>
<dbReference type="GeneID" id="139038641"/>
<evidence type="ECO:0000313" key="3">
    <source>
        <dbReference type="RefSeq" id="XP_070333629.1"/>
    </source>
</evidence>
<feature type="compositionally biased region" description="Low complexity" evidence="1">
    <location>
        <begin position="183"/>
        <end position="192"/>
    </location>
</feature>
<gene>
    <name evidence="3" type="primary">LOC139038641</name>
</gene>
<feature type="region of interest" description="Disordered" evidence="1">
    <location>
        <begin position="315"/>
        <end position="380"/>
    </location>
</feature>
<evidence type="ECO:0000256" key="1">
    <source>
        <dbReference type="SAM" id="MobiDB-lite"/>
    </source>
</evidence>
<feature type="region of interest" description="Disordered" evidence="1">
    <location>
        <begin position="211"/>
        <end position="261"/>
    </location>
</feature>
<feature type="compositionally biased region" description="Low complexity" evidence="1">
    <location>
        <begin position="211"/>
        <end position="226"/>
    </location>
</feature>
<protein>
    <submittedName>
        <fullName evidence="3">Basic salivary proline-rich protein 3-like</fullName>
    </submittedName>
</protein>
<accession>A0ABM4J0N1</accession>
<organism evidence="2 3">
    <name type="scientific">Odocoileus virginianus</name>
    <name type="common">White-tailed deer</name>
    <dbReference type="NCBI Taxonomy" id="9874"/>
    <lineage>
        <taxon>Eukaryota</taxon>
        <taxon>Metazoa</taxon>
        <taxon>Chordata</taxon>
        <taxon>Craniata</taxon>
        <taxon>Vertebrata</taxon>
        <taxon>Euteleostomi</taxon>
        <taxon>Mammalia</taxon>
        <taxon>Eutheria</taxon>
        <taxon>Laurasiatheria</taxon>
        <taxon>Artiodactyla</taxon>
        <taxon>Ruminantia</taxon>
        <taxon>Pecora</taxon>
        <taxon>Cervidae</taxon>
        <taxon>Odocoileinae</taxon>
        <taxon>Odocoileus</taxon>
    </lineage>
</organism>
<keyword evidence="2" id="KW-1185">Reference proteome</keyword>
<feature type="compositionally biased region" description="Low complexity" evidence="1">
    <location>
        <begin position="335"/>
        <end position="346"/>
    </location>
</feature>
<feature type="region of interest" description="Disordered" evidence="1">
    <location>
        <begin position="22"/>
        <end position="194"/>
    </location>
</feature>
<dbReference type="RefSeq" id="XP_070333629.1">
    <property type="nucleotide sequence ID" value="XM_070477528.1"/>
</dbReference>
<evidence type="ECO:0000313" key="2">
    <source>
        <dbReference type="Proteomes" id="UP001652640"/>
    </source>
</evidence>
<feature type="compositionally biased region" description="Low complexity" evidence="1">
    <location>
        <begin position="241"/>
        <end position="251"/>
    </location>
</feature>
<reference evidence="2" key="1">
    <citation type="journal article" date="2022" name="J. Hered.">
        <title>A De Novo Chromosome-Level Genome Assembly of the White-Tailed Deer, Odocoileus Virginianus.</title>
        <authorList>
            <person name="London E.W."/>
            <person name="Roca A.L."/>
            <person name="Novakofski J.E."/>
            <person name="Mateus-Pinilla N.E."/>
        </authorList>
    </citation>
    <scope>NUCLEOTIDE SEQUENCE [LARGE SCALE GENOMIC DNA]</scope>
</reference>
<proteinExistence type="predicted"/>
<name>A0ABM4J0N1_ODOVR</name>
<dbReference type="Proteomes" id="UP001652640">
    <property type="component" value="Chromosome 16"/>
</dbReference>
<feature type="compositionally biased region" description="Polar residues" evidence="1">
    <location>
        <begin position="369"/>
        <end position="380"/>
    </location>
</feature>
<reference evidence="3" key="2">
    <citation type="submission" date="2025-08" db="UniProtKB">
        <authorList>
            <consortium name="RefSeq"/>
        </authorList>
    </citation>
    <scope>IDENTIFICATION</scope>
    <source>
        <tissue evidence="3">Tongue muscle</tissue>
    </source>
</reference>
<feature type="compositionally biased region" description="Pro residues" evidence="1">
    <location>
        <begin position="162"/>
        <end position="182"/>
    </location>
</feature>
<sequence length="380" mass="38597">MASKLEKQRPGLAVRLLLSSKARKESSQELLFPLKKARIDPSKPLGEAGGCGGPLRLPETQTGALLARSPPPPLSPRGRSGQRGGPPPAKGSAAGPRAPSPRPRGASRPESQRAAPPGESRPARPGPPPPPARALKDILLFLPRTKDNKRSWGATHRVRTPRPAPPGLQHPTPAPGRPPEPPARTGRAAGAPGSLGCRCRSGAFHVVGPAAPGASAARAPSPARGQPRPPGTGALLPRVCGPPGSSSSPAGGPRGRGETPDSSGCCCLSGHLVPCVCGVSLPSPLSALLPPPPPPAPYTTQHGLFAAAAAAAAAAGPPRSCPLPSPTLPASRPQPRVAVRMRATARPPRPLAPRASCHPLPGERPHARSQASSSRLTTTT</sequence>